<dbReference type="InterPro" id="IPR025676">
    <property type="entry name" value="Clr5_dom"/>
</dbReference>
<dbReference type="Proteomes" id="UP001305647">
    <property type="component" value="Unassembled WGS sequence"/>
</dbReference>
<evidence type="ECO:0000313" key="3">
    <source>
        <dbReference type="EMBL" id="KAK4097957.1"/>
    </source>
</evidence>
<dbReference type="PANTHER" id="PTHR38788">
    <property type="entry name" value="CLR5 DOMAIN-CONTAINING PROTEIN"/>
    <property type="match status" value="1"/>
</dbReference>
<gene>
    <name evidence="3" type="ORF">N658DRAFT_488840</name>
</gene>
<protein>
    <recommendedName>
        <fullName evidence="2">Clr5 domain-containing protein</fullName>
    </recommendedName>
</protein>
<feature type="region of interest" description="Disordered" evidence="1">
    <location>
        <begin position="127"/>
        <end position="147"/>
    </location>
</feature>
<proteinExistence type="predicted"/>
<reference evidence="3" key="1">
    <citation type="journal article" date="2023" name="Mol. Phylogenet. Evol.">
        <title>Genome-scale phylogeny and comparative genomics of the fungal order Sordariales.</title>
        <authorList>
            <person name="Hensen N."/>
            <person name="Bonometti L."/>
            <person name="Westerberg I."/>
            <person name="Brannstrom I.O."/>
            <person name="Guillou S."/>
            <person name="Cros-Aarteil S."/>
            <person name="Calhoun S."/>
            <person name="Haridas S."/>
            <person name="Kuo A."/>
            <person name="Mondo S."/>
            <person name="Pangilinan J."/>
            <person name="Riley R."/>
            <person name="LaButti K."/>
            <person name="Andreopoulos B."/>
            <person name="Lipzen A."/>
            <person name="Chen C."/>
            <person name="Yan M."/>
            <person name="Daum C."/>
            <person name="Ng V."/>
            <person name="Clum A."/>
            <person name="Steindorff A."/>
            <person name="Ohm R.A."/>
            <person name="Martin F."/>
            <person name="Silar P."/>
            <person name="Natvig D.O."/>
            <person name="Lalanne C."/>
            <person name="Gautier V."/>
            <person name="Ament-Velasquez S.L."/>
            <person name="Kruys A."/>
            <person name="Hutchinson M.I."/>
            <person name="Powell A.J."/>
            <person name="Barry K."/>
            <person name="Miller A.N."/>
            <person name="Grigoriev I.V."/>
            <person name="Debuchy R."/>
            <person name="Gladieux P."/>
            <person name="Hiltunen Thoren M."/>
            <person name="Johannesson H."/>
        </authorList>
    </citation>
    <scope>NUCLEOTIDE SEQUENCE</scope>
    <source>
        <strain evidence="3">CBS 757.83</strain>
    </source>
</reference>
<keyword evidence="4" id="KW-1185">Reference proteome</keyword>
<dbReference type="PANTHER" id="PTHR38788:SF3">
    <property type="entry name" value="CLR5 DOMAIN-CONTAINING PROTEIN"/>
    <property type="match status" value="1"/>
</dbReference>
<organism evidence="3 4">
    <name type="scientific">Parathielavia hyrcaniae</name>
    <dbReference type="NCBI Taxonomy" id="113614"/>
    <lineage>
        <taxon>Eukaryota</taxon>
        <taxon>Fungi</taxon>
        <taxon>Dikarya</taxon>
        <taxon>Ascomycota</taxon>
        <taxon>Pezizomycotina</taxon>
        <taxon>Sordariomycetes</taxon>
        <taxon>Sordariomycetidae</taxon>
        <taxon>Sordariales</taxon>
        <taxon>Chaetomiaceae</taxon>
        <taxon>Parathielavia</taxon>
    </lineage>
</organism>
<feature type="compositionally biased region" description="Low complexity" evidence="1">
    <location>
        <begin position="127"/>
        <end position="136"/>
    </location>
</feature>
<evidence type="ECO:0000256" key="1">
    <source>
        <dbReference type="SAM" id="MobiDB-lite"/>
    </source>
</evidence>
<comment type="caution">
    <text evidence="3">The sequence shown here is derived from an EMBL/GenBank/DDBJ whole genome shotgun (WGS) entry which is preliminary data.</text>
</comment>
<dbReference type="AlphaFoldDB" id="A0AAN6PYT9"/>
<dbReference type="EMBL" id="MU863665">
    <property type="protein sequence ID" value="KAK4097957.1"/>
    <property type="molecule type" value="Genomic_DNA"/>
</dbReference>
<reference evidence="3" key="2">
    <citation type="submission" date="2023-05" db="EMBL/GenBank/DDBJ databases">
        <authorList>
            <consortium name="Lawrence Berkeley National Laboratory"/>
            <person name="Steindorff A."/>
            <person name="Hensen N."/>
            <person name="Bonometti L."/>
            <person name="Westerberg I."/>
            <person name="Brannstrom I.O."/>
            <person name="Guillou S."/>
            <person name="Cros-Aarteil S."/>
            <person name="Calhoun S."/>
            <person name="Haridas S."/>
            <person name="Kuo A."/>
            <person name="Mondo S."/>
            <person name="Pangilinan J."/>
            <person name="Riley R."/>
            <person name="Labutti K."/>
            <person name="Andreopoulos B."/>
            <person name="Lipzen A."/>
            <person name="Chen C."/>
            <person name="Yanf M."/>
            <person name="Daum C."/>
            <person name="Ng V."/>
            <person name="Clum A."/>
            <person name="Ohm R."/>
            <person name="Martin F."/>
            <person name="Silar P."/>
            <person name="Natvig D."/>
            <person name="Lalanne C."/>
            <person name="Gautier V."/>
            <person name="Ament-Velasquez S.L."/>
            <person name="Kruys A."/>
            <person name="Hutchinson M.I."/>
            <person name="Powell A.J."/>
            <person name="Barry K."/>
            <person name="Miller A.N."/>
            <person name="Grigoriev I.V."/>
            <person name="Debuchy R."/>
            <person name="Gladieux P."/>
            <person name="Thoren M.H."/>
            <person name="Johannesson H."/>
        </authorList>
    </citation>
    <scope>NUCLEOTIDE SEQUENCE</scope>
    <source>
        <strain evidence="3">CBS 757.83</strain>
    </source>
</reference>
<name>A0AAN6PYT9_9PEZI</name>
<dbReference type="Pfam" id="PF14420">
    <property type="entry name" value="Clr5"/>
    <property type="match status" value="1"/>
</dbReference>
<evidence type="ECO:0000313" key="4">
    <source>
        <dbReference type="Proteomes" id="UP001305647"/>
    </source>
</evidence>
<evidence type="ECO:0000259" key="2">
    <source>
        <dbReference type="Pfam" id="PF14420"/>
    </source>
</evidence>
<sequence>MDDTAASQRRTYKRYPGETWNAHMPTIRKLYLEDDMTYKEVALALKTDHDFDVGERQLKRWTDKWGFYKHIPDKEMRKMAKRRQQRQQQHRLPTKCLRRLGNGEFQEVPITKLDAFVKRSGPRRASAAAISPSSVPQEIGDPAASTPRTAGQLTIEFNQTTERVFDETNSVCSGSLSTSALCVPEDHDGWEPGAILASTISRFQRGLDEAIRENHQVASAEFKTLLRIGRLNHWARVIVQFYSDVMDVACYPGGPQSLAARVVDVLSRTLIRVREEYSRGNPGVQDTSCLQRLLMCLKEAASGWVPLLMEQRALRIWEPILGAKHPHILLLQSSLAGWQAAKGDCHDSDSDEDELSIWVSWLSSEDAFDHLRAIDMSHLGPAANLFHLGDAPPTRLLEDLWAVEGSSISGAQPRHNATLLRLGRSRAKLGVYYSFLRRFDEAEKALQVSELHMGHETCVELRLFRTLWYAEHKTRVGGWSEVEKLMSRAHHIFMTDDDLSEFVIRHFPERFERLYVAVKEQLPLDAIISEVANPEGHETVNLGPSSPYLPGNPVSASPASPAAAAEATLSHSQLFPCTPEGINAEIDINAWREFVRFSPARIELSATLAPVE</sequence>
<accession>A0AAN6PYT9</accession>
<feature type="domain" description="Clr5" evidence="2">
    <location>
        <begin position="18"/>
        <end position="69"/>
    </location>
</feature>
<feature type="region of interest" description="Disordered" evidence="1">
    <location>
        <begin position="539"/>
        <end position="560"/>
    </location>
</feature>